<dbReference type="GO" id="GO:0005524">
    <property type="term" value="F:ATP binding"/>
    <property type="evidence" value="ECO:0007669"/>
    <property type="project" value="UniProtKB-KW"/>
</dbReference>
<dbReference type="GO" id="GO:0005777">
    <property type="term" value="C:peroxisome"/>
    <property type="evidence" value="ECO:0007669"/>
    <property type="project" value="TreeGrafter"/>
</dbReference>
<dbReference type="FunFam" id="3.30.300.30:FF:000002">
    <property type="entry name" value="Long-chain fatty acid transport protein 1"/>
    <property type="match status" value="1"/>
</dbReference>
<feature type="compositionally biased region" description="Low complexity" evidence="5">
    <location>
        <begin position="153"/>
        <end position="168"/>
    </location>
</feature>
<comment type="similarity">
    <text evidence="1">Belongs to the ATP-dependent AMP-binding enzyme family.</text>
</comment>
<proteinExistence type="inferred from homology"/>
<evidence type="ECO:0000256" key="2">
    <source>
        <dbReference type="ARBA" id="ARBA00022598"/>
    </source>
</evidence>
<sequence>MLAYDLTSADLRDLELRQQARLVGERFAELYDQEGEQDYNVGVDKNRMYFTGHDLDGAYGYRNAYDDYSEPEDDSDEVLVRAALDRISKARTKGKTNVNLSLEEMEALERRNGVQQHEYLSPPATPKSSKSKLTGRSGSLTNIMNAKTRKRSSTPSTPKTTPKSNTKAKISRKNSADNVPVFHPSSPSVLVRGPDGMPMYAPLAYLPQEYSSTSRSRSRSTSQSSKRDTTPPDQIYGGYPVRYYPQVTRPASASSSRPFAEHADRKAGRSRAGSAAQYLVNDDYSPMPAAHGRKLSGPSAAAYSPLRRVAQASSPLATRPAAPEHRYSDPNVNARKGDSSSSSDDQGVQVEIVPDGLGSGYTISKTQLRDSETRRRKGRRQASTDVKLLLVATAAAVTGAALYLNGKYHVQSDLKVLNQIRHVLNTPKFLAEHQAKNQLFIYHALQRHALEDLPNHLFLEFEGRSWTYKQFYDDVQRIGNWLIENLAIAAGELVAIDGPNTAEFLMLSFALDAIGAAPAYINCNLTGAALEHCVKVCKSKHLIADRAVESLIEPSRRAFEESGSNVTYFDQAFFASLKDTAPVPRSRTESIKFTDVKSLIYTSGTTGFPKGTILTAGKMLASGYGTAQYLGLKKSDKMYTCLPLYHGSALALCIAPTVWAGGSVALGRKFSHKSFWPEVSASGANILQYVGELCRGAIAVRGFLLRQMLNRVQIRAKIDPDTEDIIKGEDGFIIKCKTGEPGEVLHKVEPAMKESSFRGYYNNKASTDKRWMSNVLKPDDLYFRSGDVMREDEDGRLYFVDRLGDTFRWKSENVSTNEVADTLGLAAQIAECSVYGVAVPNADGRCGCATVVLADGTTLENLDLSALARHVTAKLPRYAVPIFLRISPQLSYTGTFKVQKGQAKREGIDLDLIEQSGSKDSVFWLPPGSDRYQPFRREELKALREGVIKL</sequence>
<gene>
    <name evidence="8" type="ORF">AMS68_005579</name>
</gene>
<dbReference type="InterPro" id="IPR000873">
    <property type="entry name" value="AMP-dep_synth/lig_dom"/>
</dbReference>
<dbReference type="SUPFAM" id="SSF56801">
    <property type="entry name" value="Acetyl-CoA synthetase-like"/>
    <property type="match status" value="1"/>
</dbReference>
<evidence type="ECO:0008006" key="10">
    <source>
        <dbReference type="Google" id="ProtNLM"/>
    </source>
</evidence>
<dbReference type="PANTHER" id="PTHR43107:SF15">
    <property type="entry name" value="FATTY ACID TRANSPORT PROTEIN 3, ISOFORM A"/>
    <property type="match status" value="1"/>
</dbReference>
<feature type="compositionally biased region" description="Low complexity" evidence="5">
    <location>
        <begin position="211"/>
        <end position="224"/>
    </location>
</feature>
<dbReference type="Gene3D" id="3.40.50.12780">
    <property type="entry name" value="N-terminal domain of ligase-like"/>
    <property type="match status" value="2"/>
</dbReference>
<keyword evidence="4" id="KW-0067">ATP-binding</keyword>
<organism evidence="8 9">
    <name type="scientific">Peltaster fructicola</name>
    <dbReference type="NCBI Taxonomy" id="286661"/>
    <lineage>
        <taxon>Eukaryota</taxon>
        <taxon>Fungi</taxon>
        <taxon>Dikarya</taxon>
        <taxon>Ascomycota</taxon>
        <taxon>Pezizomycotina</taxon>
        <taxon>Dothideomycetes</taxon>
        <taxon>Dothideomycetes incertae sedis</taxon>
        <taxon>Peltaster</taxon>
    </lineage>
</organism>
<name>A0A6H0XZ63_9PEZI</name>
<dbReference type="InterPro" id="IPR045851">
    <property type="entry name" value="AMP-bd_C_sf"/>
</dbReference>
<evidence type="ECO:0000256" key="5">
    <source>
        <dbReference type="SAM" id="MobiDB-lite"/>
    </source>
</evidence>
<dbReference type="GO" id="GO:0044539">
    <property type="term" value="P:long-chain fatty acid import into cell"/>
    <property type="evidence" value="ECO:0007669"/>
    <property type="project" value="TreeGrafter"/>
</dbReference>
<evidence type="ECO:0000256" key="4">
    <source>
        <dbReference type="ARBA" id="ARBA00022840"/>
    </source>
</evidence>
<feature type="region of interest" description="Disordered" evidence="5">
    <location>
        <begin position="208"/>
        <end position="274"/>
    </location>
</feature>
<reference evidence="8 9" key="1">
    <citation type="journal article" date="2016" name="Sci. Rep.">
        <title>Peltaster fructicola genome reveals evolution from an invasive phytopathogen to an ectophytic parasite.</title>
        <authorList>
            <person name="Xu C."/>
            <person name="Chen H."/>
            <person name="Gleason M.L."/>
            <person name="Xu J.R."/>
            <person name="Liu H."/>
            <person name="Zhang R."/>
            <person name="Sun G."/>
        </authorList>
    </citation>
    <scope>NUCLEOTIDE SEQUENCE [LARGE SCALE GENOMIC DNA]</scope>
    <source>
        <strain evidence="8 9">LNHT1506</strain>
    </source>
</reference>
<keyword evidence="9" id="KW-1185">Reference proteome</keyword>
<dbReference type="AlphaFoldDB" id="A0A6H0XZ63"/>
<dbReference type="GO" id="GO:0005324">
    <property type="term" value="F:long-chain fatty acid transmembrane transporter activity"/>
    <property type="evidence" value="ECO:0007669"/>
    <property type="project" value="TreeGrafter"/>
</dbReference>
<accession>A0A6H0XZ63</accession>
<dbReference type="Pfam" id="PF13193">
    <property type="entry name" value="AMP-binding_C"/>
    <property type="match status" value="1"/>
</dbReference>
<dbReference type="Pfam" id="PF00501">
    <property type="entry name" value="AMP-binding"/>
    <property type="match status" value="1"/>
</dbReference>
<dbReference type="Proteomes" id="UP000503462">
    <property type="component" value="Chromosome 4"/>
</dbReference>
<feature type="compositionally biased region" description="Polar residues" evidence="5">
    <location>
        <begin position="134"/>
        <end position="145"/>
    </location>
</feature>
<evidence type="ECO:0000256" key="1">
    <source>
        <dbReference type="ARBA" id="ARBA00006432"/>
    </source>
</evidence>
<feature type="domain" description="AMP-binding enzyme C-terminal" evidence="7">
    <location>
        <begin position="823"/>
        <end position="897"/>
    </location>
</feature>
<feature type="compositionally biased region" description="Low complexity" evidence="5">
    <location>
        <begin position="249"/>
        <end position="258"/>
    </location>
</feature>
<dbReference type="InterPro" id="IPR025110">
    <property type="entry name" value="AMP-bd_C"/>
</dbReference>
<evidence type="ECO:0000313" key="9">
    <source>
        <dbReference type="Proteomes" id="UP000503462"/>
    </source>
</evidence>
<evidence type="ECO:0000256" key="3">
    <source>
        <dbReference type="ARBA" id="ARBA00022741"/>
    </source>
</evidence>
<dbReference type="InterPro" id="IPR020845">
    <property type="entry name" value="AMP-binding_CS"/>
</dbReference>
<dbReference type="PROSITE" id="PS00455">
    <property type="entry name" value="AMP_BINDING"/>
    <property type="match status" value="1"/>
</dbReference>
<evidence type="ECO:0000259" key="6">
    <source>
        <dbReference type="Pfam" id="PF00501"/>
    </source>
</evidence>
<dbReference type="EMBL" id="CP051142">
    <property type="protein sequence ID" value="QIX00062.1"/>
    <property type="molecule type" value="Genomic_DNA"/>
</dbReference>
<feature type="domain" description="AMP-dependent synthetase/ligase" evidence="6">
    <location>
        <begin position="449"/>
        <end position="697"/>
    </location>
</feature>
<feature type="region of interest" description="Disordered" evidence="5">
    <location>
        <begin position="311"/>
        <end position="347"/>
    </location>
</feature>
<dbReference type="OrthoDB" id="10253869at2759"/>
<dbReference type="GO" id="GO:0009898">
    <property type="term" value="C:cytoplasmic side of plasma membrane"/>
    <property type="evidence" value="ECO:0007669"/>
    <property type="project" value="TreeGrafter"/>
</dbReference>
<keyword evidence="2" id="KW-0436">Ligase</keyword>
<feature type="region of interest" description="Disordered" evidence="5">
    <location>
        <begin position="113"/>
        <end position="193"/>
    </location>
</feature>
<dbReference type="GO" id="GO:0005811">
    <property type="term" value="C:lipid droplet"/>
    <property type="evidence" value="ECO:0007669"/>
    <property type="project" value="TreeGrafter"/>
</dbReference>
<dbReference type="InterPro" id="IPR042099">
    <property type="entry name" value="ANL_N_sf"/>
</dbReference>
<dbReference type="Gene3D" id="3.30.300.30">
    <property type="match status" value="1"/>
</dbReference>
<evidence type="ECO:0000259" key="7">
    <source>
        <dbReference type="Pfam" id="PF13193"/>
    </source>
</evidence>
<evidence type="ECO:0000313" key="8">
    <source>
        <dbReference type="EMBL" id="QIX00062.1"/>
    </source>
</evidence>
<dbReference type="PANTHER" id="PTHR43107">
    <property type="entry name" value="LONG-CHAIN FATTY ACID TRANSPORT PROTEIN"/>
    <property type="match status" value="1"/>
</dbReference>
<protein>
    <recommendedName>
        <fullName evidence="10">AMP-dependent synthetase/ligase domain-containing protein</fullName>
    </recommendedName>
</protein>
<dbReference type="GO" id="GO:0004467">
    <property type="term" value="F:long-chain fatty acid-CoA ligase activity"/>
    <property type="evidence" value="ECO:0007669"/>
    <property type="project" value="TreeGrafter"/>
</dbReference>
<keyword evidence="3" id="KW-0547">Nucleotide-binding</keyword>